<dbReference type="Proteomes" id="UP000232806">
    <property type="component" value="Chromosome"/>
</dbReference>
<dbReference type="EMBL" id="CP017766">
    <property type="protein sequence ID" value="AUB54657.1"/>
    <property type="molecule type" value="Genomic_DNA"/>
</dbReference>
<evidence type="ECO:0000313" key="2">
    <source>
        <dbReference type="Proteomes" id="UP000232806"/>
    </source>
</evidence>
<name>A0A2H4V991_9EURY</name>
<proteinExistence type="predicted"/>
<reference evidence="1 2" key="1">
    <citation type="submission" date="2016-10" db="EMBL/GenBank/DDBJ databases">
        <title>Comparative genomics between deep and shallow subseafloor isolates.</title>
        <authorList>
            <person name="Ishii S."/>
            <person name="Miller J.R."/>
            <person name="Sutton G."/>
            <person name="Suzuki S."/>
            <person name="Methe B."/>
            <person name="Inagaki F."/>
            <person name="Imachi H."/>
        </authorList>
    </citation>
    <scope>NUCLEOTIDE SEQUENCE [LARGE SCALE GENOMIC DNA]</scope>
    <source>
        <strain evidence="1 2">MO-MB1</strain>
    </source>
</reference>
<organism evidence="1 2">
    <name type="scientific">Methanobacterium subterraneum</name>
    <dbReference type="NCBI Taxonomy" id="59277"/>
    <lineage>
        <taxon>Archaea</taxon>
        <taxon>Methanobacteriati</taxon>
        <taxon>Methanobacteriota</taxon>
        <taxon>Methanomada group</taxon>
        <taxon>Methanobacteria</taxon>
        <taxon>Methanobacteriales</taxon>
        <taxon>Methanobacteriaceae</taxon>
        <taxon>Methanobacterium</taxon>
    </lineage>
</organism>
<accession>A0A2H4V991</accession>
<protein>
    <submittedName>
        <fullName evidence="1">Uncharacterized protein</fullName>
    </submittedName>
</protein>
<evidence type="ECO:0000313" key="1">
    <source>
        <dbReference type="EMBL" id="AUB54657.1"/>
    </source>
</evidence>
<sequence>MVDTFERFVQGSLMPSKKCRRDLEDPFGDVLQEENGKFITFNTKTPFSTPLVILYLALFVQSWDETCFYLRLSICFLLLLLVCSDYFQKNIRLSCTIWASGLEVPFKPEPTGHEGLRVRIISF</sequence>
<gene>
    <name evidence="1" type="ORF">BK007_00540</name>
</gene>
<dbReference type="AlphaFoldDB" id="A0A2H4V991"/>